<dbReference type="AlphaFoldDB" id="A0A8K0JF32"/>
<reference evidence="3" key="1">
    <citation type="submission" date="2020-04" db="EMBL/GenBank/DDBJ databases">
        <title>Analysis of mating type loci in Filobasidium floriforme.</title>
        <authorList>
            <person name="Nowrousian M."/>
        </authorList>
    </citation>
    <scope>NUCLEOTIDE SEQUENCE</scope>
    <source>
        <strain evidence="3">CBS 6242</strain>
    </source>
</reference>
<evidence type="ECO:0008006" key="5">
    <source>
        <dbReference type="Google" id="ProtNLM"/>
    </source>
</evidence>
<keyword evidence="2" id="KW-0812">Transmembrane</keyword>
<organism evidence="3 4">
    <name type="scientific">Filobasidium floriforme</name>
    <dbReference type="NCBI Taxonomy" id="5210"/>
    <lineage>
        <taxon>Eukaryota</taxon>
        <taxon>Fungi</taxon>
        <taxon>Dikarya</taxon>
        <taxon>Basidiomycota</taxon>
        <taxon>Agaricomycotina</taxon>
        <taxon>Tremellomycetes</taxon>
        <taxon>Filobasidiales</taxon>
        <taxon>Filobasidiaceae</taxon>
        <taxon>Filobasidium</taxon>
    </lineage>
</organism>
<dbReference type="Proteomes" id="UP000812966">
    <property type="component" value="Unassembled WGS sequence"/>
</dbReference>
<dbReference type="EMBL" id="JABELV010000326">
    <property type="protein sequence ID" value="KAG7527328.1"/>
    <property type="molecule type" value="Genomic_DNA"/>
</dbReference>
<protein>
    <recommendedName>
        <fullName evidence="5">Peroxin-14</fullName>
    </recommendedName>
</protein>
<evidence type="ECO:0000256" key="2">
    <source>
        <dbReference type="SAM" id="Phobius"/>
    </source>
</evidence>
<gene>
    <name evidence="3" type="ORF">FFLO_07044</name>
</gene>
<comment type="caution">
    <text evidence="3">The sequence shown here is derived from an EMBL/GenBank/DDBJ whole genome shotgun (WGS) entry which is preliminary data.</text>
</comment>
<name>A0A8K0JF32_9TREE</name>
<proteinExistence type="predicted"/>
<evidence type="ECO:0000313" key="3">
    <source>
        <dbReference type="EMBL" id="KAG7527328.1"/>
    </source>
</evidence>
<keyword evidence="2" id="KW-1133">Transmembrane helix</keyword>
<keyword evidence="4" id="KW-1185">Reference proteome</keyword>
<evidence type="ECO:0000313" key="4">
    <source>
        <dbReference type="Proteomes" id="UP000812966"/>
    </source>
</evidence>
<evidence type="ECO:0000256" key="1">
    <source>
        <dbReference type="SAM" id="MobiDB-lite"/>
    </source>
</evidence>
<dbReference type="OrthoDB" id="441517at2759"/>
<feature type="transmembrane region" description="Helical" evidence="2">
    <location>
        <begin position="34"/>
        <end position="57"/>
    </location>
</feature>
<accession>A0A8K0JF32</accession>
<sequence>MSLVPPRPASLTTSQLRRLEPTRPSALPAFLRRLSWIVALVLGGGSLVAAVCSRLLLPLLWSTFSARQAITEQQLVGFKQIVAGLRSIRGRRFYRTTPQVAVSHKKESPEGNSESGSDRDTVKASRLGDSLLIEEMSEAGRVDLQAKQAEEKEPLLKAKAQERNTFLHFRPGLEELPHLLDNLGTNLSATSTTRTSLLSTLASYNSQLHTQDFVSNTRGGRLRGGVGLNTLDENLAKEAGRSGSSGLAGGETEEFVIGRAAPEFEELRKEVRGLKGLLLSRRNFASVSRS</sequence>
<keyword evidence="2" id="KW-0472">Membrane</keyword>
<feature type="region of interest" description="Disordered" evidence="1">
    <location>
        <begin position="99"/>
        <end position="122"/>
    </location>
</feature>